<keyword evidence="8" id="KW-0694">RNA-binding</keyword>
<keyword evidence="5" id="KW-0547">Nucleotide-binding</keyword>
<evidence type="ECO:0000256" key="8">
    <source>
        <dbReference type="ARBA" id="ARBA00022884"/>
    </source>
</evidence>
<dbReference type="FunFam" id="3.30.980.10:FF:000001">
    <property type="entry name" value="Threonine--tRNA ligase"/>
    <property type="match status" value="1"/>
</dbReference>
<keyword evidence="4" id="KW-0479">Metal-binding</keyword>
<dbReference type="Pfam" id="PF02824">
    <property type="entry name" value="TGS"/>
    <property type="match status" value="1"/>
</dbReference>
<name>A0A382QUC5_9ZZZZ</name>
<evidence type="ECO:0000256" key="10">
    <source>
        <dbReference type="ARBA" id="ARBA00023146"/>
    </source>
</evidence>
<dbReference type="GO" id="GO:0006435">
    <property type="term" value="P:threonyl-tRNA aminoacylation"/>
    <property type="evidence" value="ECO:0007669"/>
    <property type="project" value="TreeGrafter"/>
</dbReference>
<organism evidence="12">
    <name type="scientific">marine metagenome</name>
    <dbReference type="NCBI Taxonomy" id="408172"/>
    <lineage>
        <taxon>unclassified sequences</taxon>
        <taxon>metagenomes</taxon>
        <taxon>ecological metagenomes</taxon>
    </lineage>
</organism>
<sequence>MPTIKLPDGKNLSFSKKITGLEIAEKISKSLSKQALVMSVDDQLKDLSHLIENDCSIKIFTSKDSEGLKTIRHDTAHILAMAVQELFPGTQVTIGPVIENGFYYDFARKEPFTQEDLNKIENKMKEIVDRNEPTFREVWKRNKAISHFKDKGEIYKAEII</sequence>
<evidence type="ECO:0000256" key="1">
    <source>
        <dbReference type="ARBA" id="ARBA00022490"/>
    </source>
</evidence>
<dbReference type="Gene3D" id="3.10.20.30">
    <property type="match status" value="1"/>
</dbReference>
<evidence type="ECO:0000256" key="2">
    <source>
        <dbReference type="ARBA" id="ARBA00022555"/>
    </source>
</evidence>
<dbReference type="Gene3D" id="3.30.980.10">
    <property type="entry name" value="Threonyl-trna Synthetase, Chain A, domain 2"/>
    <property type="match status" value="1"/>
</dbReference>
<dbReference type="SUPFAM" id="SSF55186">
    <property type="entry name" value="ThrRS/AlaRS common domain"/>
    <property type="match status" value="1"/>
</dbReference>
<feature type="non-terminal residue" evidence="12">
    <location>
        <position position="160"/>
    </location>
</feature>
<evidence type="ECO:0000256" key="9">
    <source>
        <dbReference type="ARBA" id="ARBA00022917"/>
    </source>
</evidence>
<dbReference type="PROSITE" id="PS51880">
    <property type="entry name" value="TGS"/>
    <property type="match status" value="1"/>
</dbReference>
<evidence type="ECO:0000313" key="12">
    <source>
        <dbReference type="EMBL" id="SVC87931.1"/>
    </source>
</evidence>
<keyword evidence="3" id="KW-0436">Ligase</keyword>
<keyword evidence="2" id="KW-0820">tRNA-binding</keyword>
<dbReference type="GO" id="GO:0000049">
    <property type="term" value="F:tRNA binding"/>
    <property type="evidence" value="ECO:0007669"/>
    <property type="project" value="UniProtKB-KW"/>
</dbReference>
<dbReference type="GO" id="GO:0046872">
    <property type="term" value="F:metal ion binding"/>
    <property type="evidence" value="ECO:0007669"/>
    <property type="project" value="UniProtKB-KW"/>
</dbReference>
<accession>A0A382QUC5</accession>
<dbReference type="InterPro" id="IPR012675">
    <property type="entry name" value="Beta-grasp_dom_sf"/>
</dbReference>
<evidence type="ECO:0000256" key="5">
    <source>
        <dbReference type="ARBA" id="ARBA00022741"/>
    </source>
</evidence>
<gene>
    <name evidence="12" type="ORF">METZ01_LOCUS340785</name>
</gene>
<feature type="domain" description="TGS" evidence="11">
    <location>
        <begin position="1"/>
        <end position="61"/>
    </location>
</feature>
<evidence type="ECO:0000256" key="6">
    <source>
        <dbReference type="ARBA" id="ARBA00022833"/>
    </source>
</evidence>
<evidence type="ECO:0000256" key="3">
    <source>
        <dbReference type="ARBA" id="ARBA00022598"/>
    </source>
</evidence>
<protein>
    <recommendedName>
        <fullName evidence="11">TGS domain-containing protein</fullName>
    </recommendedName>
</protein>
<dbReference type="EMBL" id="UINC01116292">
    <property type="protein sequence ID" value="SVC87931.1"/>
    <property type="molecule type" value="Genomic_DNA"/>
</dbReference>
<dbReference type="GO" id="GO:0005524">
    <property type="term" value="F:ATP binding"/>
    <property type="evidence" value="ECO:0007669"/>
    <property type="project" value="UniProtKB-KW"/>
</dbReference>
<dbReference type="InterPro" id="IPR018163">
    <property type="entry name" value="Thr/Ala-tRNA-synth_IIc_edit"/>
</dbReference>
<evidence type="ECO:0000259" key="11">
    <source>
        <dbReference type="PROSITE" id="PS51880"/>
    </source>
</evidence>
<proteinExistence type="predicted"/>
<dbReference type="PANTHER" id="PTHR11451">
    <property type="entry name" value="THREONINE-TRNA LIGASE"/>
    <property type="match status" value="1"/>
</dbReference>
<dbReference type="InterPro" id="IPR012676">
    <property type="entry name" value="TGS-like"/>
</dbReference>
<dbReference type="InterPro" id="IPR004095">
    <property type="entry name" value="TGS"/>
</dbReference>
<dbReference type="SUPFAM" id="SSF81271">
    <property type="entry name" value="TGS-like"/>
    <property type="match status" value="1"/>
</dbReference>
<reference evidence="12" key="1">
    <citation type="submission" date="2018-05" db="EMBL/GenBank/DDBJ databases">
        <authorList>
            <person name="Lanie J.A."/>
            <person name="Ng W.-L."/>
            <person name="Kazmierczak K.M."/>
            <person name="Andrzejewski T.M."/>
            <person name="Davidsen T.M."/>
            <person name="Wayne K.J."/>
            <person name="Tettelin H."/>
            <person name="Glass J.I."/>
            <person name="Rusch D."/>
            <person name="Podicherti R."/>
            <person name="Tsui H.-C.T."/>
            <person name="Winkler M.E."/>
        </authorList>
    </citation>
    <scope>NUCLEOTIDE SEQUENCE</scope>
</reference>
<evidence type="ECO:0000256" key="7">
    <source>
        <dbReference type="ARBA" id="ARBA00022840"/>
    </source>
</evidence>
<keyword evidence="6" id="KW-0862">Zinc</keyword>
<dbReference type="FunFam" id="3.10.20.30:FF:000005">
    <property type="entry name" value="Threonine--tRNA ligase"/>
    <property type="match status" value="1"/>
</dbReference>
<keyword evidence="7" id="KW-0067">ATP-binding</keyword>
<evidence type="ECO:0000256" key="4">
    <source>
        <dbReference type="ARBA" id="ARBA00022723"/>
    </source>
</evidence>
<dbReference type="AlphaFoldDB" id="A0A382QUC5"/>
<keyword evidence="9" id="KW-0648">Protein biosynthesis</keyword>
<keyword evidence="1" id="KW-0963">Cytoplasm</keyword>
<dbReference type="PANTHER" id="PTHR11451:SF44">
    <property type="entry name" value="THREONINE--TRNA LIGASE, CHLOROPLASTIC_MITOCHONDRIAL 2"/>
    <property type="match status" value="1"/>
</dbReference>
<dbReference type="CDD" id="cd01667">
    <property type="entry name" value="TGS_ThrRS"/>
    <property type="match status" value="1"/>
</dbReference>
<keyword evidence="10" id="KW-0030">Aminoacyl-tRNA synthetase</keyword>
<dbReference type="GO" id="GO:0004829">
    <property type="term" value="F:threonine-tRNA ligase activity"/>
    <property type="evidence" value="ECO:0007669"/>
    <property type="project" value="TreeGrafter"/>
</dbReference>